<dbReference type="RefSeq" id="XP_022153487.1">
    <property type="nucleotide sequence ID" value="XM_022297795.1"/>
</dbReference>
<dbReference type="RefSeq" id="XP_022153488.1">
    <property type="nucleotide sequence ID" value="XM_022297796.1"/>
</dbReference>
<name>A0A6J1DKS8_MOMCH</name>
<gene>
    <name evidence="2 3 4" type="primary">LOC111020982</name>
</gene>
<dbReference type="RefSeq" id="XP_022153486.1">
    <property type="nucleotide sequence ID" value="XM_022297794.1"/>
</dbReference>
<proteinExistence type="predicted"/>
<evidence type="ECO:0000313" key="4">
    <source>
        <dbReference type="RefSeq" id="XP_022153488.1"/>
    </source>
</evidence>
<reference evidence="2 3" key="1">
    <citation type="submission" date="2025-04" db="UniProtKB">
        <authorList>
            <consortium name="RefSeq"/>
        </authorList>
    </citation>
    <scope>IDENTIFICATION</scope>
    <source>
        <strain evidence="2 3">OHB3-1</strain>
    </source>
</reference>
<dbReference type="OrthoDB" id="1676631at2759"/>
<dbReference type="Proteomes" id="UP000504603">
    <property type="component" value="Unplaced"/>
</dbReference>
<keyword evidence="1" id="KW-1185">Reference proteome</keyword>
<accession>A0A6J1DKS8</accession>
<evidence type="ECO:0000313" key="1">
    <source>
        <dbReference type="Proteomes" id="UP000504603"/>
    </source>
</evidence>
<dbReference type="GeneID" id="111020982"/>
<evidence type="ECO:0000313" key="2">
    <source>
        <dbReference type="RefSeq" id="XP_022153486.1"/>
    </source>
</evidence>
<dbReference type="KEGG" id="mcha:111020982"/>
<organism evidence="1 2">
    <name type="scientific">Momordica charantia</name>
    <name type="common">Bitter gourd</name>
    <name type="synonym">Balsam pear</name>
    <dbReference type="NCBI Taxonomy" id="3673"/>
    <lineage>
        <taxon>Eukaryota</taxon>
        <taxon>Viridiplantae</taxon>
        <taxon>Streptophyta</taxon>
        <taxon>Embryophyta</taxon>
        <taxon>Tracheophyta</taxon>
        <taxon>Spermatophyta</taxon>
        <taxon>Magnoliopsida</taxon>
        <taxon>eudicotyledons</taxon>
        <taxon>Gunneridae</taxon>
        <taxon>Pentapetalae</taxon>
        <taxon>rosids</taxon>
        <taxon>fabids</taxon>
        <taxon>Cucurbitales</taxon>
        <taxon>Cucurbitaceae</taxon>
        <taxon>Momordiceae</taxon>
        <taxon>Momordica</taxon>
    </lineage>
</organism>
<dbReference type="AlphaFoldDB" id="A0A6J1DKS8"/>
<evidence type="ECO:0000313" key="3">
    <source>
        <dbReference type="RefSeq" id="XP_022153487.1"/>
    </source>
</evidence>
<protein>
    <submittedName>
        <fullName evidence="2 3">Uncharacterized protein LOC111020982</fullName>
    </submittedName>
</protein>
<sequence length="162" mass="18589">MAEHQEFPHSHRMEADGSRHEMVLRAFDQNGVAKKPSKDTPGSRVKACEVEKISRRLNILEEDTRDMKKALFDSLEESRNLVYEINQQFQSINKSHQLCNEVASGFMAPLEDHDETLNSPKVWRNGVGLSEIFHHQPNLSLVFKHFKATLLALQHSAKSRDL</sequence>